<evidence type="ECO:0000313" key="1">
    <source>
        <dbReference type="EMBL" id="QCI58963.1"/>
    </source>
</evidence>
<dbReference type="EMBL" id="CP034413">
    <property type="protein sequence ID" value="QCI58963.1"/>
    <property type="molecule type" value="Genomic_DNA"/>
</dbReference>
<dbReference type="RefSeq" id="WP_136891037.1">
    <property type="nucleotide sequence ID" value="NZ_CP034413.3"/>
</dbReference>
<proteinExistence type="predicted"/>
<dbReference type="Proteomes" id="UP000298642">
    <property type="component" value="Chromosome"/>
</dbReference>
<keyword evidence="2" id="KW-1185">Reference proteome</keyword>
<accession>A0A4D7AMW5</accession>
<dbReference type="AlphaFoldDB" id="A0A4D7AMW5"/>
<protein>
    <submittedName>
        <fullName evidence="1">Uncharacterized protein</fullName>
    </submittedName>
</protein>
<sequence length="136" mass="14227">MTYYNYVDLNGDGSNEIFAVAVGPYTSGSGGDSGMWLIPYAGMTVSQSFTLIRTPIIVSDTTTNGAHEPILQRSGGGAETEYVRLVCSDGVYSNPADAEVVEDLAAVTGKAIISNDLTVDMQSGDYLTLADAAKAD</sequence>
<dbReference type="KEGG" id="obj:EIO64_06750"/>
<reference evidence="2" key="1">
    <citation type="submission" date="2018-12" db="EMBL/GenBank/DDBJ databases">
        <title>Dusodibacter welbiota gen. nov., sp. nov., isolated from human faeces and emended description of the Oscillibacter genus.</title>
        <authorList>
            <person name="Le Roy T."/>
            <person name="Van der Smissen P."/>
            <person name="Delzenne N."/>
            <person name="Muccioli G."/>
            <person name="Collet J.F."/>
            <person name="Cani P.D."/>
        </authorList>
    </citation>
    <scope>NUCLEOTIDE SEQUENCE [LARGE SCALE GENOMIC DNA]</scope>
    <source>
        <strain evidence="2">J115</strain>
    </source>
</reference>
<name>A0A4D7AMW5_9FIRM</name>
<evidence type="ECO:0000313" key="2">
    <source>
        <dbReference type="Proteomes" id="UP000298642"/>
    </source>
</evidence>
<organism evidence="1 2">
    <name type="scientific">Dysosmobacter welbionis</name>
    <dbReference type="NCBI Taxonomy" id="2093857"/>
    <lineage>
        <taxon>Bacteria</taxon>
        <taxon>Bacillati</taxon>
        <taxon>Bacillota</taxon>
        <taxon>Clostridia</taxon>
        <taxon>Eubacteriales</taxon>
        <taxon>Oscillospiraceae</taxon>
        <taxon>Dysosmobacter</taxon>
    </lineage>
</organism>
<gene>
    <name evidence="1" type="ORF">EIO64_06750</name>
</gene>